<protein>
    <submittedName>
        <fullName evidence="1">Uncharacterized protein</fullName>
    </submittedName>
</protein>
<accession>A0A8K0GM59</accession>
<keyword evidence="2" id="KW-1185">Reference proteome</keyword>
<evidence type="ECO:0000313" key="2">
    <source>
        <dbReference type="Proteomes" id="UP000801492"/>
    </source>
</evidence>
<proteinExistence type="predicted"/>
<sequence>MLNPARAQKVNKDIVSDYFAKVKALLQKLMIDRPQCIYNMDEKGCRISLHYQQTLVAMKGSKRVHQIVNEHGESVTVVGCMYAISAGIPPMILFKGKELKSEFNNDNLPVGSLVKMTPKGYTTHSTFVDFIGYF</sequence>
<name>A0A8K0GM59_IGNLU</name>
<gene>
    <name evidence="1" type="ORF">ILUMI_01535</name>
</gene>
<dbReference type="OrthoDB" id="7423901at2759"/>
<comment type="caution">
    <text evidence="1">The sequence shown here is derived from an EMBL/GenBank/DDBJ whole genome shotgun (WGS) entry which is preliminary data.</text>
</comment>
<organism evidence="1 2">
    <name type="scientific">Ignelater luminosus</name>
    <name type="common">Cucubano</name>
    <name type="synonym">Pyrophorus luminosus</name>
    <dbReference type="NCBI Taxonomy" id="2038154"/>
    <lineage>
        <taxon>Eukaryota</taxon>
        <taxon>Metazoa</taxon>
        <taxon>Ecdysozoa</taxon>
        <taxon>Arthropoda</taxon>
        <taxon>Hexapoda</taxon>
        <taxon>Insecta</taxon>
        <taxon>Pterygota</taxon>
        <taxon>Neoptera</taxon>
        <taxon>Endopterygota</taxon>
        <taxon>Coleoptera</taxon>
        <taxon>Polyphaga</taxon>
        <taxon>Elateriformia</taxon>
        <taxon>Elateroidea</taxon>
        <taxon>Elateridae</taxon>
        <taxon>Agrypninae</taxon>
        <taxon>Pyrophorini</taxon>
        <taxon>Ignelater</taxon>
    </lineage>
</organism>
<dbReference type="Proteomes" id="UP000801492">
    <property type="component" value="Unassembled WGS sequence"/>
</dbReference>
<dbReference type="EMBL" id="VTPC01000718">
    <property type="protein sequence ID" value="KAF2904651.1"/>
    <property type="molecule type" value="Genomic_DNA"/>
</dbReference>
<reference evidence="1" key="1">
    <citation type="submission" date="2019-08" db="EMBL/GenBank/DDBJ databases">
        <title>The genome of the North American firefly Photinus pyralis.</title>
        <authorList>
            <consortium name="Photinus pyralis genome working group"/>
            <person name="Fallon T.R."/>
            <person name="Sander Lower S.E."/>
            <person name="Weng J.-K."/>
        </authorList>
    </citation>
    <scope>NUCLEOTIDE SEQUENCE</scope>
    <source>
        <strain evidence="1">TRF0915ILg1</strain>
        <tissue evidence="1">Whole body</tissue>
    </source>
</reference>
<dbReference type="AlphaFoldDB" id="A0A8K0GM59"/>
<evidence type="ECO:0000313" key="1">
    <source>
        <dbReference type="EMBL" id="KAF2904651.1"/>
    </source>
</evidence>